<feature type="region of interest" description="Disordered" evidence="1">
    <location>
        <begin position="282"/>
        <end position="314"/>
    </location>
</feature>
<accession>A0A1B8GCF9</accession>
<feature type="compositionally biased region" description="Low complexity" evidence="1">
    <location>
        <begin position="98"/>
        <end position="107"/>
    </location>
</feature>
<gene>
    <name evidence="3" type="ORF">VE01_08679</name>
</gene>
<evidence type="ECO:0000313" key="4">
    <source>
        <dbReference type="Proteomes" id="UP000091956"/>
    </source>
</evidence>
<feature type="domain" description="N-acetyltransferase ESCO zinc-finger" evidence="2">
    <location>
        <begin position="320"/>
        <end position="357"/>
    </location>
</feature>
<organism evidence="3 4">
    <name type="scientific">Pseudogymnoascus verrucosus</name>
    <dbReference type="NCBI Taxonomy" id="342668"/>
    <lineage>
        <taxon>Eukaryota</taxon>
        <taxon>Fungi</taxon>
        <taxon>Dikarya</taxon>
        <taxon>Ascomycota</taxon>
        <taxon>Pezizomycotina</taxon>
        <taxon>Leotiomycetes</taxon>
        <taxon>Thelebolales</taxon>
        <taxon>Thelebolaceae</taxon>
        <taxon>Pseudogymnoascus</taxon>
    </lineage>
</organism>
<feature type="region of interest" description="Disordered" evidence="1">
    <location>
        <begin position="70"/>
        <end position="154"/>
    </location>
</feature>
<dbReference type="Pfam" id="PF13878">
    <property type="entry name" value="zf-C2H2_3"/>
    <property type="match status" value="1"/>
</dbReference>
<dbReference type="Proteomes" id="UP000091956">
    <property type="component" value="Unassembled WGS sequence"/>
</dbReference>
<evidence type="ECO:0000256" key="1">
    <source>
        <dbReference type="SAM" id="MobiDB-lite"/>
    </source>
</evidence>
<dbReference type="RefSeq" id="XP_018127233.2">
    <property type="nucleotide sequence ID" value="XM_018278099.2"/>
</dbReference>
<keyword evidence="4" id="KW-1185">Reference proteome</keyword>
<evidence type="ECO:0000259" key="2">
    <source>
        <dbReference type="Pfam" id="PF13878"/>
    </source>
</evidence>
<sequence length="370" mass="40120">MGLGTATMVSSVLGKRSRMRTYANRVRKDTADSPGKRVCIEVVKPLQDITNTLPVVPLPVPKSKRSITDYFAKPPASANPSSSDTNPSSDQPQEHIHSSPSSSSKTPPSSPPPLEPYHTGIKPASRKRRRLTTRPRAIQATRPQTTKPDKMMSPEYFDRPVSSSDSDSFYSSSWEGSIIDGYTATQDTAAQGATLQDKLAKHPMATAIFRSNSFTSSPAKGPKETGRARSKTRAGGEGMVGEFSDMVYPIPANYSYIIMGPTWGTTTPTEGSKGRDAEKAYPIPAYSDSSSKVEVNPARSSNGGNEGGQKENTKPAKLVQTQINLGQNPITTCNVCKFTLNRTVVEDVKAHDKFHQAFVNLASKLDMDEF</sequence>
<reference evidence="4" key="2">
    <citation type="journal article" date="2018" name="Nat. Commun.">
        <title>Extreme sensitivity to ultraviolet light in the fungal pathogen causing white-nose syndrome of bats.</title>
        <authorList>
            <person name="Palmer J.M."/>
            <person name="Drees K.P."/>
            <person name="Foster J.T."/>
            <person name="Lindner D.L."/>
        </authorList>
    </citation>
    <scope>NUCLEOTIDE SEQUENCE [LARGE SCALE GENOMIC DNA]</scope>
    <source>
        <strain evidence="4">UAMH 10579</strain>
    </source>
</reference>
<protein>
    <recommendedName>
        <fullName evidence="2">N-acetyltransferase ESCO zinc-finger domain-containing protein</fullName>
    </recommendedName>
</protein>
<reference evidence="3 4" key="1">
    <citation type="submission" date="2016-03" db="EMBL/GenBank/DDBJ databases">
        <title>Comparative genomics of Pseudogymnoascus destructans, the fungus causing white-nose syndrome of bats.</title>
        <authorList>
            <person name="Palmer J.M."/>
            <person name="Drees K.P."/>
            <person name="Foster J.T."/>
            <person name="Lindner D.L."/>
        </authorList>
    </citation>
    <scope>NUCLEOTIDE SEQUENCE [LARGE SCALE GENOMIC DNA]</scope>
    <source>
        <strain evidence="3 4">UAMH 10579</strain>
    </source>
</reference>
<feature type="region of interest" description="Disordered" evidence="1">
    <location>
        <begin position="1"/>
        <end position="33"/>
    </location>
</feature>
<dbReference type="AlphaFoldDB" id="A0A1B8GCF9"/>
<name>A0A1B8GCF9_9PEZI</name>
<feature type="region of interest" description="Disordered" evidence="1">
    <location>
        <begin position="211"/>
        <end position="239"/>
    </location>
</feature>
<feature type="compositionally biased region" description="Low complexity" evidence="1">
    <location>
        <begin position="74"/>
        <end position="91"/>
    </location>
</feature>
<feature type="compositionally biased region" description="Basic residues" evidence="1">
    <location>
        <begin position="124"/>
        <end position="133"/>
    </location>
</feature>
<feature type="compositionally biased region" description="Polar residues" evidence="1">
    <location>
        <begin position="287"/>
        <end position="303"/>
    </location>
</feature>
<dbReference type="EMBL" id="KV460253">
    <property type="protein sequence ID" value="OBT93500.2"/>
    <property type="molecule type" value="Genomic_DNA"/>
</dbReference>
<proteinExistence type="predicted"/>
<dbReference type="GeneID" id="28842065"/>
<evidence type="ECO:0000313" key="3">
    <source>
        <dbReference type="EMBL" id="OBT93500.2"/>
    </source>
</evidence>
<dbReference type="InterPro" id="IPR028005">
    <property type="entry name" value="AcTrfase_ESCO_Znf_dom"/>
</dbReference>